<dbReference type="InterPro" id="IPR050126">
    <property type="entry name" value="Ap4A_hydrolase"/>
</dbReference>
<dbReference type="Proteomes" id="UP001344906">
    <property type="component" value="Unassembled WGS sequence"/>
</dbReference>
<proteinExistence type="predicted"/>
<dbReference type="InterPro" id="IPR029052">
    <property type="entry name" value="Metallo-depent_PP-like"/>
</dbReference>
<name>A0ABQ6FWS7_9CHLR</name>
<evidence type="ECO:0000313" key="3">
    <source>
        <dbReference type="EMBL" id="GLV56941.1"/>
    </source>
</evidence>
<feature type="region of interest" description="Disordered" evidence="1">
    <location>
        <begin position="192"/>
        <end position="236"/>
    </location>
</feature>
<feature type="compositionally biased region" description="Polar residues" evidence="1">
    <location>
        <begin position="196"/>
        <end position="226"/>
    </location>
</feature>
<accession>A0ABQ6FWS7</accession>
<reference evidence="3 4" key="1">
    <citation type="submission" date="2023-02" db="EMBL/GenBank/DDBJ databases">
        <title>Dictyobacter halimunensis sp. nov., a new member of the class Ktedonobacteria from forest soil in a geothermal area.</title>
        <authorList>
            <person name="Rachmania M.K."/>
            <person name="Ningsih F."/>
            <person name="Sakai Y."/>
            <person name="Yabe S."/>
            <person name="Yokota A."/>
            <person name="Sjamsuridzal W."/>
        </authorList>
    </citation>
    <scope>NUCLEOTIDE SEQUENCE [LARGE SCALE GENOMIC DNA]</scope>
    <source>
        <strain evidence="3 4">S3.2.2.5</strain>
    </source>
</reference>
<feature type="domain" description="Calcineurin-like phosphoesterase" evidence="2">
    <location>
        <begin position="1"/>
        <end position="156"/>
    </location>
</feature>
<dbReference type="RefSeq" id="WP_338252665.1">
    <property type="nucleotide sequence ID" value="NZ_BSRI01000002.1"/>
</dbReference>
<evidence type="ECO:0000313" key="4">
    <source>
        <dbReference type="Proteomes" id="UP001344906"/>
    </source>
</evidence>
<dbReference type="Pfam" id="PF00149">
    <property type="entry name" value="Metallophos"/>
    <property type="match status" value="1"/>
</dbReference>
<dbReference type="EMBL" id="BSRI01000002">
    <property type="protein sequence ID" value="GLV56941.1"/>
    <property type="molecule type" value="Genomic_DNA"/>
</dbReference>
<feature type="compositionally biased region" description="Acidic residues" evidence="1">
    <location>
        <begin position="281"/>
        <end position="303"/>
    </location>
</feature>
<protein>
    <recommendedName>
        <fullName evidence="2">Calcineurin-like phosphoesterase domain-containing protein</fullName>
    </recommendedName>
</protein>
<dbReference type="InterPro" id="IPR004843">
    <property type="entry name" value="Calcineurin-like_PHP"/>
</dbReference>
<keyword evidence="4" id="KW-1185">Reference proteome</keyword>
<feature type="region of interest" description="Disordered" evidence="1">
    <location>
        <begin position="278"/>
        <end position="303"/>
    </location>
</feature>
<gene>
    <name evidence="3" type="ORF">KDH_37800</name>
</gene>
<comment type="caution">
    <text evidence="3">The sequence shown here is derived from an EMBL/GenBank/DDBJ whole genome shotgun (WGS) entry which is preliminary data.</text>
</comment>
<dbReference type="PANTHER" id="PTHR42850:SF2">
    <property type="entry name" value="BLL5683 PROTEIN"/>
    <property type="match status" value="1"/>
</dbReference>
<dbReference type="CDD" id="cd00838">
    <property type="entry name" value="MPP_superfamily"/>
    <property type="match status" value="1"/>
</dbReference>
<dbReference type="Gene3D" id="3.60.21.10">
    <property type="match status" value="2"/>
</dbReference>
<evidence type="ECO:0000256" key="1">
    <source>
        <dbReference type="SAM" id="MobiDB-lite"/>
    </source>
</evidence>
<evidence type="ECO:0000259" key="2">
    <source>
        <dbReference type="Pfam" id="PF00149"/>
    </source>
</evidence>
<sequence>MRYAIFTDIHANLEALEAVLAKIDELAQEDPIDELWFLGDLVGYGPNPNECIKKLRERTDVIIAGNHDWAAVGKLDLDDFSEAARISAEWTATQLTEENRAFLANLPERIQKGECLLVHGSPYGPLWEYLTSEVLAERSFQHFNSRYCFVGHTHVPVIFQQPDTLSNTPTSPLANGEVMENLDDEETAALEAVDGSSPSNTSEKQQDNEASTVGSTRQQSQAAQSGEKTESAHTETEQIQNLVADAADAIADLQHQIADDAPEANPETPSELKEIITNQESNEDADADEETLDSEEGETETDDEYASAEAIQDAEDLINQEIEELLTLLGLSQSMIDVTNEMLVPPEGLWQAPEHHRAIVNPGGVGQPRDGDPRAAFMIYDTNGGFTFYRIPYSFEKTQEKIEKAKLPQYLATRLAYGR</sequence>
<dbReference type="PANTHER" id="PTHR42850">
    <property type="entry name" value="METALLOPHOSPHOESTERASE"/>
    <property type="match status" value="1"/>
</dbReference>
<dbReference type="SUPFAM" id="SSF56300">
    <property type="entry name" value="Metallo-dependent phosphatases"/>
    <property type="match status" value="2"/>
</dbReference>
<organism evidence="3 4">
    <name type="scientific">Dictyobacter halimunensis</name>
    <dbReference type="NCBI Taxonomy" id="3026934"/>
    <lineage>
        <taxon>Bacteria</taxon>
        <taxon>Bacillati</taxon>
        <taxon>Chloroflexota</taxon>
        <taxon>Ktedonobacteria</taxon>
        <taxon>Ktedonobacterales</taxon>
        <taxon>Dictyobacteraceae</taxon>
        <taxon>Dictyobacter</taxon>
    </lineage>
</organism>
<feature type="compositionally biased region" description="Basic and acidic residues" evidence="1">
    <location>
        <begin position="227"/>
        <end position="236"/>
    </location>
</feature>